<feature type="compositionally biased region" description="Basic residues" evidence="2">
    <location>
        <begin position="684"/>
        <end position="696"/>
    </location>
</feature>
<feature type="region of interest" description="Disordered" evidence="2">
    <location>
        <begin position="282"/>
        <end position="323"/>
    </location>
</feature>
<protein>
    <submittedName>
        <fullName evidence="3">Uncharacterized protein</fullName>
    </submittedName>
</protein>
<name>G0TST8_TRYVY</name>
<evidence type="ECO:0000256" key="1">
    <source>
        <dbReference type="SAM" id="Coils"/>
    </source>
</evidence>
<proteinExistence type="predicted"/>
<reference evidence="3" key="1">
    <citation type="journal article" date="2012" name="Proc. Natl. Acad. Sci. U.S.A.">
        <title>Antigenic diversity is generated by distinct evolutionary mechanisms in African trypanosome species.</title>
        <authorList>
            <person name="Jackson A.P."/>
            <person name="Berry A."/>
            <person name="Aslett M."/>
            <person name="Allison H.C."/>
            <person name="Burton P."/>
            <person name="Vavrova-Anderson J."/>
            <person name="Brown R."/>
            <person name="Browne H."/>
            <person name="Corton N."/>
            <person name="Hauser H."/>
            <person name="Gamble J."/>
            <person name="Gilderthorp R."/>
            <person name="Marcello L."/>
            <person name="McQuillan J."/>
            <person name="Otto T.D."/>
            <person name="Quail M.A."/>
            <person name="Sanders M.J."/>
            <person name="van Tonder A."/>
            <person name="Ginger M.L."/>
            <person name="Field M.C."/>
            <person name="Barry J.D."/>
            <person name="Hertz-Fowler C."/>
            <person name="Berriman M."/>
        </authorList>
    </citation>
    <scope>NUCLEOTIDE SEQUENCE</scope>
    <source>
        <strain evidence="3">Y486</strain>
    </source>
</reference>
<accession>G0TST8</accession>
<gene>
    <name evidence="3" type="ORF">TVY486_0302030</name>
</gene>
<evidence type="ECO:0000256" key="2">
    <source>
        <dbReference type="SAM" id="MobiDB-lite"/>
    </source>
</evidence>
<organism evidence="3">
    <name type="scientific">Trypanosoma vivax (strain Y486)</name>
    <dbReference type="NCBI Taxonomy" id="1055687"/>
    <lineage>
        <taxon>Eukaryota</taxon>
        <taxon>Discoba</taxon>
        <taxon>Euglenozoa</taxon>
        <taxon>Kinetoplastea</taxon>
        <taxon>Metakinetoplastina</taxon>
        <taxon>Trypanosomatida</taxon>
        <taxon>Trypanosomatidae</taxon>
        <taxon>Trypanosoma</taxon>
        <taxon>Duttonella</taxon>
    </lineage>
</organism>
<feature type="coiled-coil region" evidence="1">
    <location>
        <begin position="444"/>
        <end position="497"/>
    </location>
</feature>
<feature type="region of interest" description="Disordered" evidence="2">
    <location>
        <begin position="183"/>
        <end position="202"/>
    </location>
</feature>
<dbReference type="VEuPathDB" id="TriTrypDB:TvY486_0302030"/>
<feature type="region of interest" description="Disordered" evidence="2">
    <location>
        <begin position="680"/>
        <end position="718"/>
    </location>
</feature>
<dbReference type="EMBL" id="HE573019">
    <property type="protein sequence ID" value="CCC47016.1"/>
    <property type="molecule type" value="Genomic_DNA"/>
</dbReference>
<keyword evidence="1" id="KW-0175">Coiled coil</keyword>
<feature type="region of interest" description="Disordered" evidence="2">
    <location>
        <begin position="536"/>
        <end position="575"/>
    </location>
</feature>
<evidence type="ECO:0000313" key="3">
    <source>
        <dbReference type="EMBL" id="CCC47016.1"/>
    </source>
</evidence>
<sequence length="1689" mass="187014">MPLTIPIRTELPLYRRCNAAEPSTRPRFAREYPHQALLPSRREALQEFHRFEMMLEAREHVGTDAGLVVSDNEFDDINLRVEKEAVADGFDLDDRAKALLHDAHEELTGKTIHTDVFHAGEMWAQLRRETNLQGESGLMAGGEVPAVLEADTPAAIMNDLGRVQSRMEEMRARRLRRRLHRCSSSGRGLDGSGTDSSCGEPDFDPDRYVQQILRPVSYAKAVDEFLACQESNQGVARERLRDIFSDVANVQEAVELLQYSVSSARPDVMACVRRCQQEQQKNIPATKVDIPSPERDGDSRRHAKKTAAPPVSHAVKEQSPSPEELARIVAESLPPIPKELQEELHAQRIIIERLASAQEECMRRQVREQREATRRNLMAPRADPLFGSLRHTALQQAEPYEIAEALVQHMDPKRSLPPVITIASAPPKPVPPWQPPIPPQNFVKEELTRLHQQYERILREERRAWTGMMEKQREILQKEKNEAMESLRNVLGRQQREDTEGIRHEIAAQEVRHQRWQRSAEVRQRKALEQMIRKALPSDRKKTNASPGRTVAERARSALSQPHSHGTVKRPRAPSNAVRSVKSVDADAIADAGEVKVAGAKGEKAKDSRAFVKGPYRVVLPVEEEEGEVEEMVNVGVFHYGDIGLQDGDEVRVDELVELSGDDSVTHNKDLCGTEKKVAGLPKVPKKPRPSSKLRAAKSGATMRPMERSRKMPVGRTGHSLLSLKQRDTSAFEDRHAQRAHNSVPKGDDIKTDAVDQQPQAFSIKDALSAPIRTFDNVTEEALASTSYSAAPLFSSLPKQGTGMRLYDEVAAAAAVGDSDACGRREGEAFVMNTVVVFGDKLTPAEAAHRRDVREAFDISRYVPSHADLTGEGLRRPCDVYYFGVERDELTPRQRSRLLAAEAQMRIDARRRLERIKEYTIAPSGTRFGLPNHTSGAQEGEELYNHVKDLISNEVVHSVLEEAAGGKLFDEIVEQLEGEMVRAELHRWLSVRSGNGSAEVTSGPEGELPIVHVTQRSTGCGPFGIARHETTSREEKALGLIEEALLDILVKELEGKSCEGAEGDGTTETVELCEGTGITLQAGSGLVPEMEPPKYVQEVVRVGPDPLGCTPMELAVPREVAGCNTHDMGGVAICPPSTQERPSVLVAVDTGGDNAVVSSLASADGMNTIKIVLDVAPTMQHLSVTHLHQSEHRLKEELLRQSNTMASEDRRLLYSAEEDLNDCEVVDTEVTWCVAAPSLGRVADVDVCGIATPAQQMNPLPVPLSQTPSVAPPPPTLMPSSVQISSPVIEEASLSNKVMREERFVVERQRCADDEAFQREALCEQEETLRASCCLIWEWQLSAFKRFEQERQLMKREIVDGATAGLAPPQSISPLAATTQAIEDAAPELPPIPAKDSNAVDSNLAPLPSYAGIRDPITRFIFEWMHEFKEREEEKEERSFLDKLRQASQMAMEVPARVVDAKTIGTLTTDDEILGGDIHRRLMMDIDNTEPSSWLSSTHTSSLTEGGMPQFATCLGRIGVTDTVKPQALTREHLYGGLYVNNASSTTETTRYTSSISPDPGRMVDAHAFNPALQKQSKLLQPGHSNSTSTTASSLANGQPLIADGMRSELRLTESLLRRISYEPVKEQEVPVCYQFTPEELRRKVLQIQDAEKRKASESISHLAFAGEKLVGTEAPSEAFPSLPQPQSW</sequence>